<evidence type="ECO:0000313" key="1">
    <source>
        <dbReference type="EMBL" id="EER16834.1"/>
    </source>
</evidence>
<keyword evidence="2" id="KW-1185">Reference proteome</keyword>
<gene>
    <name evidence="1" type="ORF">Pmar_PMAR011348</name>
</gene>
<name>C5KFB5_PERM5</name>
<protein>
    <submittedName>
        <fullName evidence="1">Uncharacterized protein</fullName>
    </submittedName>
</protein>
<dbReference type="GeneID" id="9063969"/>
<proteinExistence type="predicted"/>
<dbReference type="InParanoid" id="C5KFB5"/>
<dbReference type="RefSeq" id="XP_002785038.1">
    <property type="nucleotide sequence ID" value="XM_002784992.1"/>
</dbReference>
<dbReference type="AlphaFoldDB" id="C5KFB5"/>
<accession>C5KFB5</accession>
<reference evidence="1 2" key="1">
    <citation type="submission" date="2008-07" db="EMBL/GenBank/DDBJ databases">
        <authorList>
            <person name="El-Sayed N."/>
            <person name="Caler E."/>
            <person name="Inman J."/>
            <person name="Amedeo P."/>
            <person name="Hass B."/>
            <person name="Wortman J."/>
        </authorList>
    </citation>
    <scope>NUCLEOTIDE SEQUENCE [LARGE SCALE GENOMIC DNA]</scope>
    <source>
        <strain evidence="2">ATCC 50983 / TXsc</strain>
    </source>
</reference>
<evidence type="ECO:0000313" key="2">
    <source>
        <dbReference type="Proteomes" id="UP000007800"/>
    </source>
</evidence>
<dbReference type="Proteomes" id="UP000007800">
    <property type="component" value="Unassembled WGS sequence"/>
</dbReference>
<dbReference type="EMBL" id="GG672711">
    <property type="protein sequence ID" value="EER16834.1"/>
    <property type="molecule type" value="Genomic_DNA"/>
</dbReference>
<organism evidence="2">
    <name type="scientific">Perkinsus marinus (strain ATCC 50983 / TXsc)</name>
    <dbReference type="NCBI Taxonomy" id="423536"/>
    <lineage>
        <taxon>Eukaryota</taxon>
        <taxon>Sar</taxon>
        <taxon>Alveolata</taxon>
        <taxon>Perkinsozoa</taxon>
        <taxon>Perkinsea</taxon>
        <taxon>Perkinsida</taxon>
        <taxon>Perkinsidae</taxon>
        <taxon>Perkinsus</taxon>
    </lineage>
</organism>
<sequence>MVRLKLNKREIVGLMGVTGGSAKLGKHPLHLERIIHQCAQIGGANLKHISEGQVEKCVNNISN</sequence>